<accession>A0ABQ9BKS5</accession>
<sequence length="55" mass="6129">MASFTRTMHISNLCITIFICSRLLLLSSASLSLTLQIKAANIYSNRINGFTAFIF</sequence>
<reference evidence="1" key="1">
    <citation type="submission" date="2022-10" db="EMBL/GenBank/DDBJ databases">
        <authorList>
            <person name="Hyden B.L."/>
            <person name="Feng K."/>
            <person name="Yates T."/>
            <person name="Jawdy S."/>
            <person name="Smart L.B."/>
            <person name="Muchero W."/>
        </authorList>
    </citation>
    <scope>NUCLEOTIDE SEQUENCE</scope>
    <source>
        <tissue evidence="1">Shoot tip</tissue>
    </source>
</reference>
<evidence type="ECO:0000313" key="1">
    <source>
        <dbReference type="EMBL" id="KAJ6385800.1"/>
    </source>
</evidence>
<protein>
    <submittedName>
        <fullName evidence="1">Uncharacterized protein</fullName>
    </submittedName>
</protein>
<proteinExistence type="predicted"/>
<name>A0ABQ9BKS5_9ROSI</name>
<gene>
    <name evidence="1" type="ORF">OIU77_028884</name>
</gene>
<keyword evidence="2" id="KW-1185">Reference proteome</keyword>
<evidence type="ECO:0000313" key="2">
    <source>
        <dbReference type="Proteomes" id="UP001141253"/>
    </source>
</evidence>
<organism evidence="1 2">
    <name type="scientific">Salix suchowensis</name>
    <dbReference type="NCBI Taxonomy" id="1278906"/>
    <lineage>
        <taxon>Eukaryota</taxon>
        <taxon>Viridiplantae</taxon>
        <taxon>Streptophyta</taxon>
        <taxon>Embryophyta</taxon>
        <taxon>Tracheophyta</taxon>
        <taxon>Spermatophyta</taxon>
        <taxon>Magnoliopsida</taxon>
        <taxon>eudicotyledons</taxon>
        <taxon>Gunneridae</taxon>
        <taxon>Pentapetalae</taxon>
        <taxon>rosids</taxon>
        <taxon>fabids</taxon>
        <taxon>Malpighiales</taxon>
        <taxon>Salicaceae</taxon>
        <taxon>Saliceae</taxon>
        <taxon>Salix</taxon>
    </lineage>
</organism>
<dbReference type="Proteomes" id="UP001141253">
    <property type="component" value="Chromosome 9"/>
</dbReference>
<comment type="caution">
    <text evidence="1">The sequence shown here is derived from an EMBL/GenBank/DDBJ whole genome shotgun (WGS) entry which is preliminary data.</text>
</comment>
<reference evidence="1" key="2">
    <citation type="journal article" date="2023" name="Int. J. Mol. Sci.">
        <title>De Novo Assembly and Annotation of 11 Diverse Shrub Willow (Salix) Genomes Reveals Novel Gene Organization in Sex-Linked Regions.</title>
        <authorList>
            <person name="Hyden B."/>
            <person name="Feng K."/>
            <person name="Yates T.B."/>
            <person name="Jawdy S."/>
            <person name="Cereghino C."/>
            <person name="Smart L.B."/>
            <person name="Muchero W."/>
        </authorList>
    </citation>
    <scope>NUCLEOTIDE SEQUENCE</scope>
    <source>
        <tissue evidence="1">Shoot tip</tissue>
    </source>
</reference>
<dbReference type="EMBL" id="JAPFFI010000008">
    <property type="protein sequence ID" value="KAJ6385800.1"/>
    <property type="molecule type" value="Genomic_DNA"/>
</dbReference>